<reference evidence="2 3" key="1">
    <citation type="submission" date="2017-06" db="EMBL/GenBank/DDBJ databases">
        <title>Draft genome of Pseudomonas nitroreducens DF05.</title>
        <authorList>
            <person name="Iyer R."/>
        </authorList>
    </citation>
    <scope>NUCLEOTIDE SEQUENCE [LARGE SCALE GENOMIC DNA]</scope>
    <source>
        <strain evidence="2 3">DF05</strain>
    </source>
</reference>
<comment type="caution">
    <text evidence="2">The sequence shown here is derived from an EMBL/GenBank/DDBJ whole genome shotgun (WGS) entry which is preliminary data.</text>
</comment>
<proteinExistence type="predicted"/>
<dbReference type="RefSeq" id="WP_088418876.1">
    <property type="nucleotide sequence ID" value="NZ_NJBA01000005.1"/>
</dbReference>
<sequence length="71" mass="8288">MTTPAYVISYILDNQPMSTVLHQDQLTLEDARRYVLSLHSHIDPSHITDIQLSRNERSQERDTTPGHYRQP</sequence>
<name>A0A246F8U3_PSENT</name>
<dbReference type="eggNOG" id="ENOG5031HPN">
    <property type="taxonomic scope" value="Bacteria"/>
</dbReference>
<dbReference type="EMBL" id="NJBA01000005">
    <property type="protein sequence ID" value="OWP50049.1"/>
    <property type="molecule type" value="Genomic_DNA"/>
</dbReference>
<evidence type="ECO:0000313" key="2">
    <source>
        <dbReference type="EMBL" id="OWP50049.1"/>
    </source>
</evidence>
<feature type="compositionally biased region" description="Basic and acidic residues" evidence="1">
    <location>
        <begin position="54"/>
        <end position="64"/>
    </location>
</feature>
<dbReference type="Proteomes" id="UP000198145">
    <property type="component" value="Unassembled WGS sequence"/>
</dbReference>
<organism evidence="2 3">
    <name type="scientific">Pseudomonas nitroreducens</name>
    <dbReference type="NCBI Taxonomy" id="46680"/>
    <lineage>
        <taxon>Bacteria</taxon>
        <taxon>Pseudomonadati</taxon>
        <taxon>Pseudomonadota</taxon>
        <taxon>Gammaproteobacteria</taxon>
        <taxon>Pseudomonadales</taxon>
        <taxon>Pseudomonadaceae</taxon>
        <taxon>Pseudomonas</taxon>
    </lineage>
</organism>
<accession>A0A246F8U3</accession>
<feature type="region of interest" description="Disordered" evidence="1">
    <location>
        <begin position="47"/>
        <end position="71"/>
    </location>
</feature>
<protein>
    <submittedName>
        <fullName evidence="2">Uncharacterized protein</fullName>
    </submittedName>
</protein>
<gene>
    <name evidence="2" type="ORF">CEG18_16570</name>
</gene>
<evidence type="ECO:0000256" key="1">
    <source>
        <dbReference type="SAM" id="MobiDB-lite"/>
    </source>
</evidence>
<evidence type="ECO:0000313" key="3">
    <source>
        <dbReference type="Proteomes" id="UP000198145"/>
    </source>
</evidence>
<dbReference type="AlphaFoldDB" id="A0A246F8U3"/>